<evidence type="ECO:0000256" key="1">
    <source>
        <dbReference type="SAM" id="MobiDB-lite"/>
    </source>
</evidence>
<accession>L9Y472</accession>
<evidence type="ECO:0000313" key="3">
    <source>
        <dbReference type="Proteomes" id="UP000011632"/>
    </source>
</evidence>
<dbReference type="AlphaFoldDB" id="L9Y472"/>
<feature type="region of interest" description="Disordered" evidence="1">
    <location>
        <begin position="1"/>
        <end position="23"/>
    </location>
</feature>
<feature type="compositionally biased region" description="Basic and acidic residues" evidence="1">
    <location>
        <begin position="12"/>
        <end position="23"/>
    </location>
</feature>
<comment type="caution">
    <text evidence="2">The sequence shown here is derived from an EMBL/GenBank/DDBJ whole genome shotgun (WGS) entry which is preliminary data.</text>
</comment>
<proteinExistence type="predicted"/>
<reference evidence="2 3" key="1">
    <citation type="journal article" date="2014" name="PLoS Genet.">
        <title>Phylogenetically driven sequencing of extremely halophilic archaea reveals strategies for static and dynamic osmo-response.</title>
        <authorList>
            <person name="Becker E.A."/>
            <person name="Seitzer P.M."/>
            <person name="Tritt A."/>
            <person name="Larsen D."/>
            <person name="Krusor M."/>
            <person name="Yao A.I."/>
            <person name="Wu D."/>
            <person name="Madern D."/>
            <person name="Eisen J.A."/>
            <person name="Darling A.E."/>
            <person name="Facciotti M.T."/>
        </authorList>
    </citation>
    <scope>NUCLEOTIDE SEQUENCE [LARGE SCALE GENOMIC DNA]</scope>
    <source>
        <strain evidence="2 3">JCM 10478</strain>
    </source>
</reference>
<dbReference type="STRING" id="1227496.C489_05848"/>
<protein>
    <submittedName>
        <fullName evidence="2">Uncharacterized protein</fullName>
    </submittedName>
</protein>
<feature type="compositionally biased region" description="Acidic residues" evidence="1">
    <location>
        <begin position="1"/>
        <end position="11"/>
    </location>
</feature>
<keyword evidence="3" id="KW-1185">Reference proteome</keyword>
<organism evidence="2 3">
    <name type="scientific">Natrinema versiforme JCM 10478</name>
    <dbReference type="NCBI Taxonomy" id="1227496"/>
    <lineage>
        <taxon>Archaea</taxon>
        <taxon>Methanobacteriati</taxon>
        <taxon>Methanobacteriota</taxon>
        <taxon>Stenosarchaea group</taxon>
        <taxon>Halobacteria</taxon>
        <taxon>Halobacteriales</taxon>
        <taxon>Natrialbaceae</taxon>
        <taxon>Natrinema</taxon>
    </lineage>
</organism>
<evidence type="ECO:0000313" key="2">
    <source>
        <dbReference type="EMBL" id="ELY68865.1"/>
    </source>
</evidence>
<dbReference type="RefSeq" id="WP_006430227.1">
    <property type="nucleotide sequence ID" value="NZ_AOID01000019.1"/>
</dbReference>
<feature type="region of interest" description="Disordered" evidence="1">
    <location>
        <begin position="88"/>
        <end position="112"/>
    </location>
</feature>
<sequence>MTDDAESSAGEEDYKAPGDYEDLDSHDRIFARGDIAHWNIAVQDLRELLRTLEDPNLNDPVERREVEEAIFHEFGEIERTFRDAWDSRTKELDNAGDHPPLTDTDESGDSSQ</sequence>
<name>L9Y472_9EURY</name>
<gene>
    <name evidence="2" type="ORF">C489_05848</name>
</gene>
<dbReference type="EMBL" id="AOID01000019">
    <property type="protein sequence ID" value="ELY68865.1"/>
    <property type="molecule type" value="Genomic_DNA"/>
</dbReference>
<dbReference type="Proteomes" id="UP000011632">
    <property type="component" value="Unassembled WGS sequence"/>
</dbReference>
<feature type="compositionally biased region" description="Acidic residues" evidence="1">
    <location>
        <begin position="103"/>
        <end position="112"/>
    </location>
</feature>